<evidence type="ECO:0000313" key="7">
    <source>
        <dbReference type="Proteomes" id="UP000278437"/>
    </source>
</evidence>
<dbReference type="Gene3D" id="3.40.50.300">
    <property type="entry name" value="P-loop containing nucleotide triphosphate hydrolases"/>
    <property type="match status" value="1"/>
</dbReference>
<accession>A0ABN5TWV4</accession>
<proteinExistence type="predicted"/>
<evidence type="ECO:0000256" key="3">
    <source>
        <dbReference type="ARBA" id="ARBA00022840"/>
    </source>
</evidence>
<dbReference type="EMBL" id="CP020373">
    <property type="protein sequence ID" value="AZQ11914.1"/>
    <property type="molecule type" value="Genomic_DNA"/>
</dbReference>
<dbReference type="PANTHER" id="PTHR24220:SF659">
    <property type="entry name" value="TRANSPORTER, PUTATIVE-RELATED"/>
    <property type="match status" value="1"/>
</dbReference>
<dbReference type="InterPro" id="IPR017871">
    <property type="entry name" value="ABC_transporter-like_CS"/>
</dbReference>
<dbReference type="InterPro" id="IPR017911">
    <property type="entry name" value="MacB-like_ATP-bd"/>
</dbReference>
<feature type="region of interest" description="Disordered" evidence="4">
    <location>
        <begin position="218"/>
        <end position="266"/>
    </location>
</feature>
<dbReference type="PANTHER" id="PTHR24220">
    <property type="entry name" value="IMPORT ATP-BINDING PROTEIN"/>
    <property type="match status" value="1"/>
</dbReference>
<dbReference type="InterPro" id="IPR015854">
    <property type="entry name" value="ABC_transpr_LolD-like"/>
</dbReference>
<keyword evidence="7" id="KW-1185">Reference proteome</keyword>
<dbReference type="SMART" id="SM00382">
    <property type="entry name" value="AAA"/>
    <property type="match status" value="1"/>
</dbReference>
<evidence type="ECO:0000256" key="1">
    <source>
        <dbReference type="ARBA" id="ARBA00022448"/>
    </source>
</evidence>
<evidence type="ECO:0000259" key="5">
    <source>
        <dbReference type="PROSITE" id="PS50893"/>
    </source>
</evidence>
<dbReference type="Pfam" id="PF00005">
    <property type="entry name" value="ABC_tran"/>
    <property type="match status" value="1"/>
</dbReference>
<gene>
    <name evidence="6" type="ORF">STH12_02845</name>
</gene>
<dbReference type="SUPFAM" id="SSF52540">
    <property type="entry name" value="P-loop containing nucleoside triphosphate hydrolases"/>
    <property type="match status" value="1"/>
</dbReference>
<dbReference type="GO" id="GO:0005524">
    <property type="term" value="F:ATP binding"/>
    <property type="evidence" value="ECO:0007669"/>
    <property type="project" value="UniProtKB-KW"/>
</dbReference>
<dbReference type="PROSITE" id="PS00211">
    <property type="entry name" value="ABC_TRANSPORTER_1"/>
    <property type="match status" value="1"/>
</dbReference>
<sequence length="266" mass="28881">MTPIVAMQAISKSFQDGAERHRVLDKLTLEIHAGETVALTGPSGSGKSTLLNLIAGFDSPDDGQIKLLGKAANAFSAKDWDSFRRRELGMVFQQFNLLEPLNVRANIHFPLALNHQPWDDWCDTLTHRLGLTELLARPVDSLSGGQQQRVAIARALAQRPPLLLADEPTGNLDEHSGDEVMALLTSLARQSNTAILMVTHSERCAAFMQRRWHLSGGQIAESRTETAESRNETAKSRTEIAKSNTASPPAAPAAQGQAVKSSQSQS</sequence>
<evidence type="ECO:0000256" key="2">
    <source>
        <dbReference type="ARBA" id="ARBA00022741"/>
    </source>
</evidence>
<dbReference type="Proteomes" id="UP000278437">
    <property type="component" value="Chromosome"/>
</dbReference>
<evidence type="ECO:0000313" key="6">
    <source>
        <dbReference type="EMBL" id="AZQ11914.1"/>
    </source>
</evidence>
<dbReference type="RefSeq" id="WP_126168134.1">
    <property type="nucleotide sequence ID" value="NZ_CP020373.1"/>
</dbReference>
<dbReference type="InterPro" id="IPR003593">
    <property type="entry name" value="AAA+_ATPase"/>
</dbReference>
<organism evidence="6 7">
    <name type="scientific">Shewanella khirikhana</name>
    <dbReference type="NCBI Taxonomy" id="1965282"/>
    <lineage>
        <taxon>Bacteria</taxon>
        <taxon>Pseudomonadati</taxon>
        <taxon>Pseudomonadota</taxon>
        <taxon>Gammaproteobacteria</taxon>
        <taxon>Alteromonadales</taxon>
        <taxon>Shewanellaceae</taxon>
        <taxon>Shewanella</taxon>
    </lineage>
</organism>
<name>A0ABN5TWV4_9GAMM</name>
<dbReference type="PROSITE" id="PS50893">
    <property type="entry name" value="ABC_TRANSPORTER_2"/>
    <property type="match status" value="1"/>
</dbReference>
<keyword evidence="1" id="KW-0813">Transport</keyword>
<reference evidence="7" key="1">
    <citation type="submission" date="2017-03" db="EMBL/GenBank/DDBJ databases">
        <title>Full genome sequence of a non-lethal Shewanella isolate that potentiates virulence of Vibio parahaemolyticus causing acute hepatopancreatic necrosis disease (AHPND) in shrimp.</title>
        <authorList>
            <person name="Prachumwat A."/>
            <person name="Sritunyalucksana K."/>
        </authorList>
    </citation>
    <scope>NUCLEOTIDE SEQUENCE [LARGE SCALE GENOMIC DNA]</scope>
    <source>
        <strain evidence="7">TH2012</strain>
    </source>
</reference>
<protein>
    <submittedName>
        <fullName evidence="6">ABC transporter ATP-binding protein</fullName>
    </submittedName>
</protein>
<keyword evidence="3 6" id="KW-0067">ATP-binding</keyword>
<keyword evidence="2" id="KW-0547">Nucleotide-binding</keyword>
<dbReference type="CDD" id="cd03255">
    <property type="entry name" value="ABC_MJ0796_LolCDE_FtsE"/>
    <property type="match status" value="1"/>
</dbReference>
<dbReference type="InterPro" id="IPR003439">
    <property type="entry name" value="ABC_transporter-like_ATP-bd"/>
</dbReference>
<evidence type="ECO:0000256" key="4">
    <source>
        <dbReference type="SAM" id="MobiDB-lite"/>
    </source>
</evidence>
<dbReference type="InterPro" id="IPR027417">
    <property type="entry name" value="P-loop_NTPase"/>
</dbReference>
<feature type="domain" description="ABC transporter" evidence="5">
    <location>
        <begin position="5"/>
        <end position="241"/>
    </location>
</feature>
<feature type="compositionally biased region" description="Basic and acidic residues" evidence="4">
    <location>
        <begin position="222"/>
        <end position="240"/>
    </location>
</feature>